<comment type="similarity">
    <text evidence="3">Belongs to the archaeal Rpo3/eukaryotic RPB3 RNA polymerase subunit family.</text>
</comment>
<dbReference type="Gene3D" id="2.170.120.12">
    <property type="entry name" value="DNA-directed RNA polymerase, insert domain"/>
    <property type="match status" value="1"/>
</dbReference>
<dbReference type="SUPFAM" id="SSF56553">
    <property type="entry name" value="Insert subdomain of RNA polymerase alpha subunit"/>
    <property type="match status" value="1"/>
</dbReference>
<evidence type="ECO:0000256" key="3">
    <source>
        <dbReference type="ARBA" id="ARBA00025804"/>
    </source>
</evidence>
<gene>
    <name evidence="6" type="ORF">C8Q71DRAFT_910210</name>
</gene>
<comment type="caution">
    <text evidence="6">The sequence shown here is derived from an EMBL/GenBank/DDBJ whole genome shotgun (WGS) entry which is preliminary data.</text>
</comment>
<dbReference type="InterPro" id="IPR022842">
    <property type="entry name" value="RNAP_Rpo3/Rpb3/RPAC1"/>
</dbReference>
<dbReference type="SMART" id="SM00662">
    <property type="entry name" value="RPOLD"/>
    <property type="match status" value="1"/>
</dbReference>
<dbReference type="Gene3D" id="3.30.1360.10">
    <property type="entry name" value="RNA polymerase, RBP11-like subunit"/>
    <property type="match status" value="1"/>
</dbReference>
<evidence type="ECO:0000256" key="2">
    <source>
        <dbReference type="ARBA" id="ARBA00023163"/>
    </source>
</evidence>
<proteinExistence type="inferred from homology"/>
<evidence type="ECO:0000256" key="4">
    <source>
        <dbReference type="SAM" id="MobiDB-lite"/>
    </source>
</evidence>
<feature type="region of interest" description="Disordered" evidence="4">
    <location>
        <begin position="288"/>
        <end position="409"/>
    </location>
</feature>
<dbReference type="CDD" id="cd07031">
    <property type="entry name" value="RNAP_II_RPB3"/>
    <property type="match status" value="1"/>
</dbReference>
<keyword evidence="7" id="KW-1185">Reference proteome</keyword>
<dbReference type="InterPro" id="IPR036643">
    <property type="entry name" value="RNApol_insert_sf"/>
</dbReference>
<protein>
    <submittedName>
        <fullName evidence="6">Insert subdomain of RNA polymerase alpha subunit</fullName>
    </submittedName>
</protein>
<reference evidence="6 7" key="1">
    <citation type="journal article" date="2021" name="Environ. Microbiol.">
        <title>Gene family expansions and transcriptome signatures uncover fungal adaptations to wood decay.</title>
        <authorList>
            <person name="Hage H."/>
            <person name="Miyauchi S."/>
            <person name="Viragh M."/>
            <person name="Drula E."/>
            <person name="Min B."/>
            <person name="Chaduli D."/>
            <person name="Navarro D."/>
            <person name="Favel A."/>
            <person name="Norest M."/>
            <person name="Lesage-Meessen L."/>
            <person name="Balint B."/>
            <person name="Merenyi Z."/>
            <person name="de Eugenio L."/>
            <person name="Morin E."/>
            <person name="Martinez A.T."/>
            <person name="Baldrian P."/>
            <person name="Stursova M."/>
            <person name="Martinez M.J."/>
            <person name="Novotny C."/>
            <person name="Magnuson J.K."/>
            <person name="Spatafora J.W."/>
            <person name="Maurice S."/>
            <person name="Pangilinan J."/>
            <person name="Andreopoulos W."/>
            <person name="LaButti K."/>
            <person name="Hundley H."/>
            <person name="Na H."/>
            <person name="Kuo A."/>
            <person name="Barry K."/>
            <person name="Lipzen A."/>
            <person name="Henrissat B."/>
            <person name="Riley R."/>
            <person name="Ahrendt S."/>
            <person name="Nagy L.G."/>
            <person name="Grigoriev I.V."/>
            <person name="Martin F."/>
            <person name="Rosso M.N."/>
        </authorList>
    </citation>
    <scope>NUCLEOTIDE SEQUENCE [LARGE SCALE GENOMIC DNA]</scope>
    <source>
        <strain evidence="6 7">CIRM-BRFM 1785</strain>
    </source>
</reference>
<keyword evidence="2" id="KW-0804">Transcription</keyword>
<dbReference type="InterPro" id="IPR011263">
    <property type="entry name" value="DNA-dir_RNA_pol_RpoA/D/Rpb3"/>
</dbReference>
<dbReference type="RefSeq" id="XP_047775228.1">
    <property type="nucleotide sequence ID" value="XM_047929079.1"/>
</dbReference>
<evidence type="ECO:0000256" key="1">
    <source>
        <dbReference type="ARBA" id="ARBA00022478"/>
    </source>
</evidence>
<dbReference type="Pfam" id="PF01000">
    <property type="entry name" value="RNA_pol_A_bac"/>
    <property type="match status" value="1"/>
</dbReference>
<accession>A0ABQ8K5Z4</accession>
<dbReference type="EMBL" id="JADCUA010000022">
    <property type="protein sequence ID" value="KAH9832209.1"/>
    <property type="molecule type" value="Genomic_DNA"/>
</dbReference>
<dbReference type="Proteomes" id="UP000814176">
    <property type="component" value="Unassembled WGS sequence"/>
</dbReference>
<name>A0ABQ8K5Z4_9APHY</name>
<evidence type="ECO:0000313" key="6">
    <source>
        <dbReference type="EMBL" id="KAH9832209.1"/>
    </source>
</evidence>
<feature type="domain" description="DNA-directed RNA polymerase RpoA/D/Rpb3-type" evidence="5">
    <location>
        <begin position="17"/>
        <end position="280"/>
    </location>
</feature>
<dbReference type="InterPro" id="IPR011262">
    <property type="entry name" value="DNA-dir_RNA_pol_insert"/>
</dbReference>
<dbReference type="Pfam" id="PF01193">
    <property type="entry name" value="RNA_pol_L"/>
    <property type="match status" value="1"/>
</dbReference>
<dbReference type="InterPro" id="IPR036603">
    <property type="entry name" value="RBP11-like"/>
</dbReference>
<dbReference type="InterPro" id="IPR001514">
    <property type="entry name" value="DNA-dir_RNA_pol_30-40kDasu_CS"/>
</dbReference>
<dbReference type="PANTHER" id="PTHR11800">
    <property type="entry name" value="DNA-DIRECTED RNA POLYMERASE"/>
    <property type="match status" value="1"/>
</dbReference>
<dbReference type="InterPro" id="IPR050518">
    <property type="entry name" value="Rpo3/RPB3_RNA_Pol_subunit"/>
</dbReference>
<sequence>MSGDNSIVRIREYKKDHVDFVLENVDLAFANSFRRVMMADIPTVAIDMVEIETNTTVLPDEFIAHRLGMIPLLSQHCDEGMRYTRDCTCLSWCQFCAVELRLNVACNEMVTMDVTSAHLDVTGPRLGSQNWNEDDGGEEVGKRADDFGHPIAKDDPNTPPVLICKIRKGQELRVRCIAKKGIAKEHAKWSPCSAVAFEYDPHNKLRHTSYWYESDARAEWPLSENAKEEEPPRDDEPFDFHAKPNKFYMDVETDGSLGPQEVVLRGLHHLRAKLAALILGMNTANSDPSDFQAPAEAHPANGAPDGGAGGPGGWGNGGAAGWGASGSPGNRPGGGGGGWGASPRGGGWSPVNSGGGSSSSGGGGGGGGGSGGGGGWGNAGSPAGSGSGWGGGAWGSGSSPQGQTNGWNT</sequence>
<dbReference type="SUPFAM" id="SSF55257">
    <property type="entry name" value="RBP11-like subunits of RNA polymerase"/>
    <property type="match status" value="1"/>
</dbReference>
<dbReference type="PANTHER" id="PTHR11800:SF2">
    <property type="entry name" value="DNA-DIRECTED RNA POLYMERASE II SUBUNIT RPB3"/>
    <property type="match status" value="1"/>
</dbReference>
<feature type="compositionally biased region" description="Gly residues" evidence="4">
    <location>
        <begin position="304"/>
        <end position="395"/>
    </location>
</feature>
<keyword evidence="1" id="KW-0240">DNA-directed RNA polymerase</keyword>
<dbReference type="GeneID" id="72009811"/>
<evidence type="ECO:0000313" key="7">
    <source>
        <dbReference type="Proteomes" id="UP000814176"/>
    </source>
</evidence>
<evidence type="ECO:0000259" key="5">
    <source>
        <dbReference type="SMART" id="SM00662"/>
    </source>
</evidence>
<organism evidence="6 7">
    <name type="scientific">Rhodofomes roseus</name>
    <dbReference type="NCBI Taxonomy" id="34475"/>
    <lineage>
        <taxon>Eukaryota</taxon>
        <taxon>Fungi</taxon>
        <taxon>Dikarya</taxon>
        <taxon>Basidiomycota</taxon>
        <taxon>Agaricomycotina</taxon>
        <taxon>Agaricomycetes</taxon>
        <taxon>Polyporales</taxon>
        <taxon>Rhodofomes</taxon>
    </lineage>
</organism>
<dbReference type="PROSITE" id="PS00446">
    <property type="entry name" value="RNA_POL_D_30KD"/>
    <property type="match status" value="1"/>
</dbReference>
<dbReference type="HAMAP" id="MF_00320">
    <property type="entry name" value="RNApol_arch_Rpo3"/>
    <property type="match status" value="1"/>
</dbReference>